<keyword evidence="9" id="KW-1185">Reference proteome</keyword>
<sequence>MAKEKMLKGAGIRYRCVSRNTSGNDEGKATKYKNRMKTPARVTSLTVDTRHIKTSHHSVRPRVQSGTLWEDPCFPREMAMEGSSVEGKSYRWMRPKEFCECPTLVDKKPSRYDIVQGSLGNCWMMAILAGLADHEREIAKLLASYQYDPMSSSYDGVFRCKLWYFGRWVDIYVDDYLPVRADPRVPLKYSLIGARSPDPNVLWVALVEKALAKFHGSYKGIEAREREYGWRLLTGGVPTILDEKSLRNRSHQMFLRIKNALDNDCVVTCSRHTSGRLHAYTITGAKTHSIKGDIVRIRNPWGEEHGRIPCLDQPERWTYSGNENADDFLCKEGEFWIRNANYLDFSQFCIGCFRAEYSTEHAETSTVLDHKYTFLGEWNKETAAGPEKCHVFKNPKFQITVPGSGNKEKKVLFELSPRHLDNTGVCVFLYRIIKIKNGDKVLCEAISSYPDQRVFLIRGCPQYKYSLTSGKYLAIPVTHQSQCEMEFCFRVYSNSKIRARYLTTTTCFHCDNIPRDKSKKLTNFSGKWSDLYVDDKNFASVLHKIPQYKVTTSADANIKIGLLQEHKRDDNGIRIGIYEVQPDISLPVSRDFVENSPQRPFYNSPIWRDVQCNSEVKLKADKCYLLLAYPWGSTDDKLYVLTFGYDSKVKIHCRYAHAEIRIQVVVICAPTRYQLDHGGAPTHILCERKESNFESQVIGSGTTQTERA</sequence>
<name>A0AAD9N7K2_9ANNE</name>
<evidence type="ECO:0000256" key="3">
    <source>
        <dbReference type="ARBA" id="ARBA00022801"/>
    </source>
</evidence>
<gene>
    <name evidence="8" type="ORF">LSH36_141g10077</name>
</gene>
<dbReference type="AlphaFoldDB" id="A0AAD9N7K2"/>
<evidence type="ECO:0000256" key="2">
    <source>
        <dbReference type="ARBA" id="ARBA00022670"/>
    </source>
</evidence>
<evidence type="ECO:0000256" key="5">
    <source>
        <dbReference type="PIRSR" id="PIRSR622684-1"/>
    </source>
</evidence>
<comment type="similarity">
    <text evidence="1">Belongs to the peptidase C2 family.</text>
</comment>
<dbReference type="InterPro" id="IPR022684">
    <property type="entry name" value="Calpain_cysteine_protease"/>
</dbReference>
<dbReference type="PROSITE" id="PS50203">
    <property type="entry name" value="CALPAIN_CAT"/>
    <property type="match status" value="1"/>
</dbReference>
<dbReference type="PANTHER" id="PTHR10183">
    <property type="entry name" value="CALPAIN"/>
    <property type="match status" value="1"/>
</dbReference>
<dbReference type="SUPFAM" id="SSF49758">
    <property type="entry name" value="Calpain large subunit, middle domain (domain III)"/>
    <property type="match status" value="1"/>
</dbReference>
<dbReference type="InterPro" id="IPR038765">
    <property type="entry name" value="Papain-like_cys_pep_sf"/>
</dbReference>
<dbReference type="GO" id="GO:0006508">
    <property type="term" value="P:proteolysis"/>
    <property type="evidence" value="ECO:0007669"/>
    <property type="project" value="UniProtKB-KW"/>
</dbReference>
<dbReference type="InterPro" id="IPR036213">
    <property type="entry name" value="Calpain_III_sf"/>
</dbReference>
<evidence type="ECO:0000259" key="7">
    <source>
        <dbReference type="PROSITE" id="PS50203"/>
    </source>
</evidence>
<dbReference type="GO" id="GO:0004198">
    <property type="term" value="F:calcium-dependent cysteine-type endopeptidase activity"/>
    <property type="evidence" value="ECO:0007669"/>
    <property type="project" value="InterPro"/>
</dbReference>
<dbReference type="Gene3D" id="2.60.120.380">
    <property type="match status" value="1"/>
</dbReference>
<dbReference type="Pfam" id="PF00648">
    <property type="entry name" value="Peptidase_C2"/>
    <property type="match status" value="1"/>
</dbReference>
<keyword evidence="4 6" id="KW-0788">Thiol protease</keyword>
<feature type="active site" evidence="5 6">
    <location>
        <position position="299"/>
    </location>
</feature>
<evidence type="ECO:0000313" key="8">
    <source>
        <dbReference type="EMBL" id="KAK2160072.1"/>
    </source>
</evidence>
<dbReference type="InterPro" id="IPR022682">
    <property type="entry name" value="Calpain_domain_III"/>
</dbReference>
<reference evidence="8" key="1">
    <citation type="journal article" date="2023" name="Mol. Biol. Evol.">
        <title>Third-Generation Sequencing Reveals the Adaptive Role of the Epigenome in Three Deep-Sea Polychaetes.</title>
        <authorList>
            <person name="Perez M."/>
            <person name="Aroh O."/>
            <person name="Sun Y."/>
            <person name="Lan Y."/>
            <person name="Juniper S.K."/>
            <person name="Young C.R."/>
            <person name="Angers B."/>
            <person name="Qian P.Y."/>
        </authorList>
    </citation>
    <scope>NUCLEOTIDE SEQUENCE</scope>
    <source>
        <strain evidence="8">P08H-3</strain>
    </source>
</reference>
<evidence type="ECO:0000313" key="9">
    <source>
        <dbReference type="Proteomes" id="UP001208570"/>
    </source>
</evidence>
<keyword evidence="2 6" id="KW-0645">Protease</keyword>
<organism evidence="8 9">
    <name type="scientific">Paralvinella palmiformis</name>
    <dbReference type="NCBI Taxonomy" id="53620"/>
    <lineage>
        <taxon>Eukaryota</taxon>
        <taxon>Metazoa</taxon>
        <taxon>Spiralia</taxon>
        <taxon>Lophotrochozoa</taxon>
        <taxon>Annelida</taxon>
        <taxon>Polychaeta</taxon>
        <taxon>Sedentaria</taxon>
        <taxon>Canalipalpata</taxon>
        <taxon>Terebellida</taxon>
        <taxon>Terebelliformia</taxon>
        <taxon>Alvinellidae</taxon>
        <taxon>Paralvinella</taxon>
    </lineage>
</organism>
<evidence type="ECO:0000256" key="4">
    <source>
        <dbReference type="ARBA" id="ARBA00022807"/>
    </source>
</evidence>
<dbReference type="SUPFAM" id="SSF54001">
    <property type="entry name" value="Cysteine proteinases"/>
    <property type="match status" value="1"/>
</dbReference>
<feature type="active site" evidence="5 6">
    <location>
        <position position="122"/>
    </location>
</feature>
<keyword evidence="3 6" id="KW-0378">Hydrolase</keyword>
<dbReference type="Proteomes" id="UP001208570">
    <property type="component" value="Unassembled WGS sequence"/>
</dbReference>
<feature type="active site" evidence="5 6">
    <location>
        <position position="278"/>
    </location>
</feature>
<evidence type="ECO:0000256" key="1">
    <source>
        <dbReference type="ARBA" id="ARBA00007623"/>
    </source>
</evidence>
<dbReference type="PANTHER" id="PTHR10183:SF379">
    <property type="entry name" value="CALPAIN-5"/>
    <property type="match status" value="1"/>
</dbReference>
<protein>
    <recommendedName>
        <fullName evidence="7">Calpain catalytic domain-containing protein</fullName>
    </recommendedName>
</protein>
<dbReference type="Pfam" id="PF01067">
    <property type="entry name" value="Calpain_III"/>
    <property type="match status" value="1"/>
</dbReference>
<comment type="caution">
    <text evidence="8">The sequence shown here is derived from an EMBL/GenBank/DDBJ whole genome shotgun (WGS) entry which is preliminary data.</text>
</comment>
<feature type="domain" description="Calpain catalytic" evidence="7">
    <location>
        <begin position="68"/>
        <end position="344"/>
    </location>
</feature>
<dbReference type="InterPro" id="IPR001300">
    <property type="entry name" value="Peptidase_C2_calpain_cat"/>
</dbReference>
<dbReference type="Gene3D" id="3.90.70.10">
    <property type="entry name" value="Cysteine proteinases"/>
    <property type="match status" value="1"/>
</dbReference>
<accession>A0AAD9N7K2</accession>
<dbReference type="GO" id="GO:0005737">
    <property type="term" value="C:cytoplasm"/>
    <property type="evidence" value="ECO:0007669"/>
    <property type="project" value="TreeGrafter"/>
</dbReference>
<dbReference type="EMBL" id="JAODUP010000141">
    <property type="protein sequence ID" value="KAK2160072.1"/>
    <property type="molecule type" value="Genomic_DNA"/>
</dbReference>
<proteinExistence type="inferred from homology"/>
<dbReference type="SMART" id="SM00230">
    <property type="entry name" value="CysPc"/>
    <property type="match status" value="1"/>
</dbReference>
<evidence type="ECO:0000256" key="6">
    <source>
        <dbReference type="PROSITE-ProRule" id="PRU00239"/>
    </source>
</evidence>
<dbReference type="PRINTS" id="PR00704">
    <property type="entry name" value="CALPAIN"/>
</dbReference>